<gene>
    <name evidence="1" type="ORF">SS1G_10694</name>
</gene>
<dbReference type="RefSeq" id="XP_001588247.1">
    <property type="nucleotide sequence ID" value="XM_001588197.1"/>
</dbReference>
<keyword evidence="2" id="KW-1185">Reference proteome</keyword>
<organism evidence="1 2">
    <name type="scientific">Sclerotinia sclerotiorum (strain ATCC 18683 / 1980 / Ss-1)</name>
    <name type="common">White mold</name>
    <name type="synonym">Whetzelinia sclerotiorum</name>
    <dbReference type="NCBI Taxonomy" id="665079"/>
    <lineage>
        <taxon>Eukaryota</taxon>
        <taxon>Fungi</taxon>
        <taxon>Dikarya</taxon>
        <taxon>Ascomycota</taxon>
        <taxon>Pezizomycotina</taxon>
        <taxon>Leotiomycetes</taxon>
        <taxon>Helotiales</taxon>
        <taxon>Sclerotiniaceae</taxon>
        <taxon>Sclerotinia</taxon>
    </lineage>
</organism>
<reference evidence="2" key="1">
    <citation type="journal article" date="2011" name="PLoS Genet.">
        <title>Genomic analysis of the necrotrophic fungal pathogens Sclerotinia sclerotiorum and Botrytis cinerea.</title>
        <authorList>
            <person name="Amselem J."/>
            <person name="Cuomo C.A."/>
            <person name="van Kan J.A."/>
            <person name="Viaud M."/>
            <person name="Benito E.P."/>
            <person name="Couloux A."/>
            <person name="Coutinho P.M."/>
            <person name="de Vries R.P."/>
            <person name="Dyer P.S."/>
            <person name="Fillinger S."/>
            <person name="Fournier E."/>
            <person name="Gout L."/>
            <person name="Hahn M."/>
            <person name="Kohn L."/>
            <person name="Lapalu N."/>
            <person name="Plummer K.M."/>
            <person name="Pradier J.M."/>
            <person name="Quevillon E."/>
            <person name="Sharon A."/>
            <person name="Simon A."/>
            <person name="ten Have A."/>
            <person name="Tudzynski B."/>
            <person name="Tudzynski P."/>
            <person name="Wincker P."/>
            <person name="Andrew M."/>
            <person name="Anthouard V."/>
            <person name="Beever R.E."/>
            <person name="Beffa R."/>
            <person name="Benoit I."/>
            <person name="Bouzid O."/>
            <person name="Brault B."/>
            <person name="Chen Z."/>
            <person name="Choquer M."/>
            <person name="Collemare J."/>
            <person name="Cotton P."/>
            <person name="Danchin E.G."/>
            <person name="Da Silva C."/>
            <person name="Gautier A."/>
            <person name="Giraud C."/>
            <person name="Giraud T."/>
            <person name="Gonzalez C."/>
            <person name="Grossetete S."/>
            <person name="Guldener U."/>
            <person name="Henrissat B."/>
            <person name="Howlett B.J."/>
            <person name="Kodira C."/>
            <person name="Kretschmer M."/>
            <person name="Lappartient A."/>
            <person name="Leroch M."/>
            <person name="Levis C."/>
            <person name="Mauceli E."/>
            <person name="Neuveglise C."/>
            <person name="Oeser B."/>
            <person name="Pearson M."/>
            <person name="Poulain J."/>
            <person name="Poussereau N."/>
            <person name="Quesneville H."/>
            <person name="Rascle C."/>
            <person name="Schumacher J."/>
            <person name="Segurens B."/>
            <person name="Sexton A."/>
            <person name="Silva E."/>
            <person name="Sirven C."/>
            <person name="Soanes D.M."/>
            <person name="Talbot N.J."/>
            <person name="Templeton M."/>
            <person name="Yandava C."/>
            <person name="Yarden O."/>
            <person name="Zeng Q."/>
            <person name="Rollins J.A."/>
            <person name="Lebrun M.H."/>
            <person name="Dickman M."/>
        </authorList>
    </citation>
    <scope>NUCLEOTIDE SEQUENCE [LARGE SCALE GENOMIC DNA]</scope>
    <source>
        <strain evidence="2">ATCC 18683 / 1980 / Ss-1</strain>
    </source>
</reference>
<dbReference type="EMBL" id="CH476636">
    <property type="protein sequence ID" value="EDN94819.1"/>
    <property type="molecule type" value="Genomic_DNA"/>
</dbReference>
<accession>A7EZC7</accession>
<name>A7EZC7_SCLS1</name>
<dbReference type="AlphaFoldDB" id="A7EZC7"/>
<dbReference type="InParanoid" id="A7EZC7"/>
<protein>
    <submittedName>
        <fullName evidence="1">Uncharacterized protein</fullName>
    </submittedName>
</protein>
<proteinExistence type="predicted"/>
<dbReference type="Proteomes" id="UP000001312">
    <property type="component" value="Unassembled WGS sequence"/>
</dbReference>
<evidence type="ECO:0000313" key="1">
    <source>
        <dbReference type="EMBL" id="EDN94819.1"/>
    </source>
</evidence>
<evidence type="ECO:0000313" key="2">
    <source>
        <dbReference type="Proteomes" id="UP000001312"/>
    </source>
</evidence>
<sequence length="89" mass="9872">MYVEEIVEDNIGSAEMDAAIQAGSYGIVEDWGQGEMVAPIAKEEDQVEANEPDFVKETDHEGHDCHDCQIFDEPWVAPHVACHFEVAVP</sequence>
<dbReference type="GeneID" id="5484235"/>
<dbReference type="KEGG" id="ssl:SS1G_10694"/>